<sequence>MSNSDSSINSSSGSSVIDASTPVQKIPVLIVGAGPVGLFEAVLLTRMGIHVRVIEREPEIAPMSRALGTHVRSLEILSLVEEGFIDKFLAQGRPLVDAHMFYGSRPMCAMPVTSINTSKFEWPLFMEQERLAKILEKDLAEMGVYVEYGWELTDTEAVESTGGTEESYAKTVIRRTIAPEGQEHELKVVRSEYLIAADGGRSTVRHKINVQFPGRTLPFRTIMFDGAIETDMEKHEISAVVGVNRKTVVFFHMHDNIYRIVLEHGQFAPNDDLDQVNRDLTVEDFERNVRACLHPGTEFKVLSKLWLICFRVNERRAENYVHKGRIFLVGDAAHVHSPAGGQGMNTGLQDAYNLAWKLGLVMNKLAPATLLQSYHEERQPMADRAIALSSALMARARDGGLINHYMKRVFMILSPLLAKIGIAVFPPAANMLEIRYPANDINLPHKTQKQPNNVAHQVGARAPDGPLLCLLPASKDPSPVDKNKATSVEKNCVFVHDVIVGVGRFHILVLVSNSLVDPASLQERQEALAKSIKDNLSQWRTRWHFITVQGDKPDNQLFKLHVVATGTLSDSHRNGLLAQCAQGDGRLFWDCSEEVHTAFGVPAKAKGRSSMSEGAIVVVRPDSHIGFRVQGLDKSAWRDVTEYFETILA</sequence>
<organism evidence="8 9">
    <name type="scientific">Podila minutissima</name>
    <dbReference type="NCBI Taxonomy" id="64525"/>
    <lineage>
        <taxon>Eukaryota</taxon>
        <taxon>Fungi</taxon>
        <taxon>Fungi incertae sedis</taxon>
        <taxon>Mucoromycota</taxon>
        <taxon>Mortierellomycotina</taxon>
        <taxon>Mortierellomycetes</taxon>
        <taxon>Mortierellales</taxon>
        <taxon>Mortierellaceae</taxon>
        <taxon>Podila</taxon>
    </lineage>
</organism>
<evidence type="ECO:0000256" key="4">
    <source>
        <dbReference type="ARBA" id="ARBA00022827"/>
    </source>
</evidence>
<evidence type="ECO:0000259" key="7">
    <source>
        <dbReference type="Pfam" id="PF07976"/>
    </source>
</evidence>
<dbReference type="GO" id="GO:0016709">
    <property type="term" value="F:oxidoreductase activity, acting on paired donors, with incorporation or reduction of molecular oxygen, NAD(P)H as one donor, and incorporation of one atom of oxygen"/>
    <property type="evidence" value="ECO:0007669"/>
    <property type="project" value="UniProtKB-ARBA"/>
</dbReference>
<dbReference type="InterPro" id="IPR036188">
    <property type="entry name" value="FAD/NAD-bd_sf"/>
</dbReference>
<dbReference type="EMBL" id="JAAAUY010000061">
    <property type="protein sequence ID" value="KAF9336410.1"/>
    <property type="molecule type" value="Genomic_DNA"/>
</dbReference>
<evidence type="ECO:0000256" key="5">
    <source>
        <dbReference type="ARBA" id="ARBA00023002"/>
    </source>
</evidence>
<reference evidence="8" key="1">
    <citation type="journal article" date="2020" name="Fungal Divers.">
        <title>Resolving the Mortierellaceae phylogeny through synthesis of multi-gene phylogenetics and phylogenomics.</title>
        <authorList>
            <person name="Vandepol N."/>
            <person name="Liber J."/>
            <person name="Desiro A."/>
            <person name="Na H."/>
            <person name="Kennedy M."/>
            <person name="Barry K."/>
            <person name="Grigoriev I.V."/>
            <person name="Miller A.N."/>
            <person name="O'Donnell K."/>
            <person name="Stajich J.E."/>
            <person name="Bonito G."/>
        </authorList>
    </citation>
    <scope>NUCLEOTIDE SEQUENCE</scope>
    <source>
        <strain evidence="8">NVP1</strain>
    </source>
</reference>
<dbReference type="AlphaFoldDB" id="A0A9P5STS2"/>
<keyword evidence="3" id="KW-0285">Flavoprotein</keyword>
<accession>A0A9P5STS2</accession>
<gene>
    <name evidence="8" type="ORF">BG006_008817</name>
</gene>
<evidence type="ECO:0008006" key="10">
    <source>
        <dbReference type="Google" id="ProtNLM"/>
    </source>
</evidence>
<dbReference type="InterPro" id="IPR002938">
    <property type="entry name" value="FAD-bd"/>
</dbReference>
<dbReference type="InterPro" id="IPR038220">
    <property type="entry name" value="PHOX_C_sf"/>
</dbReference>
<evidence type="ECO:0000313" key="8">
    <source>
        <dbReference type="EMBL" id="KAF9336410.1"/>
    </source>
</evidence>
<evidence type="ECO:0000256" key="3">
    <source>
        <dbReference type="ARBA" id="ARBA00022630"/>
    </source>
</evidence>
<dbReference type="PANTHER" id="PTHR43004">
    <property type="entry name" value="TRK SYSTEM POTASSIUM UPTAKE PROTEIN"/>
    <property type="match status" value="1"/>
</dbReference>
<dbReference type="SUPFAM" id="SSF51905">
    <property type="entry name" value="FAD/NAD(P)-binding domain"/>
    <property type="match status" value="1"/>
</dbReference>
<feature type="domain" description="FAD-binding" evidence="6">
    <location>
        <begin position="26"/>
        <end position="387"/>
    </location>
</feature>
<dbReference type="Pfam" id="PF01494">
    <property type="entry name" value="FAD_binding_3"/>
    <property type="match status" value="1"/>
</dbReference>
<evidence type="ECO:0000259" key="6">
    <source>
        <dbReference type="Pfam" id="PF01494"/>
    </source>
</evidence>
<keyword evidence="5" id="KW-0560">Oxidoreductase</keyword>
<dbReference type="Gene3D" id="3.40.30.20">
    <property type="match status" value="1"/>
</dbReference>
<comment type="cofactor">
    <cofactor evidence="1">
        <name>FAD</name>
        <dbReference type="ChEBI" id="CHEBI:57692"/>
    </cofactor>
</comment>
<proteinExistence type="inferred from homology"/>
<feature type="domain" description="Phenol hydroxylase-like C-terminal dimerisation" evidence="7">
    <location>
        <begin position="495"/>
        <end position="648"/>
    </location>
</feature>
<keyword evidence="9" id="KW-1185">Reference proteome</keyword>
<dbReference type="SUPFAM" id="SSF52833">
    <property type="entry name" value="Thioredoxin-like"/>
    <property type="match status" value="1"/>
</dbReference>
<dbReference type="Gene3D" id="3.30.70.2450">
    <property type="match status" value="1"/>
</dbReference>
<keyword evidence="4" id="KW-0274">FAD</keyword>
<evidence type="ECO:0000313" key="9">
    <source>
        <dbReference type="Proteomes" id="UP000696485"/>
    </source>
</evidence>
<dbReference type="Proteomes" id="UP000696485">
    <property type="component" value="Unassembled WGS sequence"/>
</dbReference>
<evidence type="ECO:0000256" key="1">
    <source>
        <dbReference type="ARBA" id="ARBA00001974"/>
    </source>
</evidence>
<name>A0A9P5STS2_9FUNG</name>
<dbReference type="InterPro" id="IPR036249">
    <property type="entry name" value="Thioredoxin-like_sf"/>
</dbReference>
<protein>
    <recommendedName>
        <fullName evidence="10">FAD-binding domain-containing protein</fullName>
    </recommendedName>
</protein>
<evidence type="ECO:0000256" key="2">
    <source>
        <dbReference type="ARBA" id="ARBA00007801"/>
    </source>
</evidence>
<dbReference type="Pfam" id="PF07976">
    <property type="entry name" value="Phe_hydrox_dim"/>
    <property type="match status" value="1"/>
</dbReference>
<comment type="similarity">
    <text evidence="2">Belongs to the PheA/TfdB FAD monooxygenase family.</text>
</comment>
<dbReference type="PRINTS" id="PR00420">
    <property type="entry name" value="RNGMNOXGNASE"/>
</dbReference>
<dbReference type="InterPro" id="IPR012941">
    <property type="entry name" value="Phe_hydrox_C_dim_dom"/>
</dbReference>
<dbReference type="Gene3D" id="3.50.50.60">
    <property type="entry name" value="FAD/NAD(P)-binding domain"/>
    <property type="match status" value="1"/>
</dbReference>
<dbReference type="PANTHER" id="PTHR43004:SF19">
    <property type="entry name" value="BINDING MONOOXYGENASE, PUTATIVE (JCVI)-RELATED"/>
    <property type="match status" value="1"/>
</dbReference>
<dbReference type="InterPro" id="IPR050641">
    <property type="entry name" value="RIFMO-like"/>
</dbReference>
<dbReference type="GO" id="GO:0071949">
    <property type="term" value="F:FAD binding"/>
    <property type="evidence" value="ECO:0007669"/>
    <property type="project" value="InterPro"/>
</dbReference>
<comment type="caution">
    <text evidence="8">The sequence shown here is derived from an EMBL/GenBank/DDBJ whole genome shotgun (WGS) entry which is preliminary data.</text>
</comment>